<protein>
    <submittedName>
        <fullName evidence="4">YHYH protein</fullName>
    </submittedName>
</protein>
<keyword evidence="2" id="KW-0732">Signal</keyword>
<proteinExistence type="predicted"/>
<sequence length="353" mass="37988">MKDYFKILAIPVMLFVFTACKDIKSTATTDEVTISVKKDHFLSGGLAEPISIVSRELSDGSTADCFKIVVTSTPTDHEMGPWCPDNISDDASAGGIWLEDGKVYDVDGTFVKNLSTFYDDETWMMYDNETGAITKTSSKQECEDAANPNVGEEYENFCVECLPSYLGEITHTYYIPVTPKKAAKPYAFSNGPGGGPPPGGGPDDGHERPGPPPNGGPEGPDRPDGGSTMPSDRGLAFNGVIFNAPAPVDNILGAYTIAPFDDAGGHINLNAGYHYHAATGVSKKIEQSDNHAAMIGYAFDGYGIFGNTNAEGKSYEDLDESRGHYDEVRGYHYHVDKAGNNNFIDGLRGEYAL</sequence>
<gene>
    <name evidence="4" type="ORF">CLV90_2963</name>
</gene>
<reference evidence="4 5" key="1">
    <citation type="submission" date="2019-03" db="EMBL/GenBank/DDBJ databases">
        <title>Genomic Encyclopedia of Archaeal and Bacterial Type Strains, Phase II (KMG-II): from individual species to whole genera.</title>
        <authorList>
            <person name="Goeker M."/>
        </authorList>
    </citation>
    <scope>NUCLEOTIDE SEQUENCE [LARGE SCALE GENOMIC DNA]</scope>
    <source>
        <strain evidence="4 5">DSM 25233</strain>
    </source>
</reference>
<dbReference type="OrthoDB" id="9796530at2"/>
<dbReference type="PROSITE" id="PS51257">
    <property type="entry name" value="PROKAR_LIPOPROTEIN"/>
    <property type="match status" value="1"/>
</dbReference>
<organism evidence="4 5">
    <name type="scientific">Maribacter spongiicola</name>
    <dbReference type="NCBI Taxonomy" id="1206753"/>
    <lineage>
        <taxon>Bacteria</taxon>
        <taxon>Pseudomonadati</taxon>
        <taxon>Bacteroidota</taxon>
        <taxon>Flavobacteriia</taxon>
        <taxon>Flavobacteriales</taxon>
        <taxon>Flavobacteriaceae</taxon>
        <taxon>Maribacter</taxon>
    </lineage>
</organism>
<dbReference type="Proteomes" id="UP000294749">
    <property type="component" value="Unassembled WGS sequence"/>
</dbReference>
<evidence type="ECO:0000313" key="4">
    <source>
        <dbReference type="EMBL" id="TDT43839.1"/>
    </source>
</evidence>
<evidence type="ECO:0000259" key="3">
    <source>
        <dbReference type="Pfam" id="PF14240"/>
    </source>
</evidence>
<dbReference type="RefSeq" id="WP_133688213.1">
    <property type="nucleotide sequence ID" value="NZ_SOAY01000012.1"/>
</dbReference>
<comment type="caution">
    <text evidence="4">The sequence shown here is derived from an EMBL/GenBank/DDBJ whole genome shotgun (WGS) entry which is preliminary data.</text>
</comment>
<feature type="signal peptide" evidence="2">
    <location>
        <begin position="1"/>
        <end position="21"/>
    </location>
</feature>
<evidence type="ECO:0000256" key="2">
    <source>
        <dbReference type="SAM" id="SignalP"/>
    </source>
</evidence>
<dbReference type="AlphaFoldDB" id="A0A4R7K2Q4"/>
<evidence type="ECO:0000313" key="5">
    <source>
        <dbReference type="Proteomes" id="UP000294749"/>
    </source>
</evidence>
<accession>A0A4R7K2Q4</accession>
<feature type="chain" id="PRO_5020899657" evidence="2">
    <location>
        <begin position="22"/>
        <end position="353"/>
    </location>
</feature>
<feature type="region of interest" description="Disordered" evidence="1">
    <location>
        <begin position="186"/>
        <end position="233"/>
    </location>
</feature>
<feature type="domain" description="YHYH" evidence="3">
    <location>
        <begin position="249"/>
        <end position="308"/>
    </location>
</feature>
<dbReference type="EMBL" id="SOAY01000012">
    <property type="protein sequence ID" value="TDT43839.1"/>
    <property type="molecule type" value="Genomic_DNA"/>
</dbReference>
<name>A0A4R7K2Q4_9FLAO</name>
<evidence type="ECO:0000256" key="1">
    <source>
        <dbReference type="SAM" id="MobiDB-lite"/>
    </source>
</evidence>
<dbReference type="InterPro" id="IPR025924">
    <property type="entry name" value="YHYH_dom"/>
</dbReference>
<dbReference type="Pfam" id="PF14240">
    <property type="entry name" value="YHYH"/>
    <property type="match status" value="1"/>
</dbReference>
<keyword evidence="5" id="KW-1185">Reference proteome</keyword>